<evidence type="ECO:0000256" key="7">
    <source>
        <dbReference type="SAM" id="Coils"/>
    </source>
</evidence>
<dbReference type="InterPro" id="IPR036890">
    <property type="entry name" value="HATPase_C_sf"/>
</dbReference>
<dbReference type="Gene3D" id="3.30.565.10">
    <property type="entry name" value="Histidine kinase-like ATPase, C-terminal domain"/>
    <property type="match status" value="1"/>
</dbReference>
<dbReference type="PRINTS" id="PR00344">
    <property type="entry name" value="BCTRLSENSOR"/>
</dbReference>
<dbReference type="GO" id="GO:0000155">
    <property type="term" value="F:phosphorelay sensor kinase activity"/>
    <property type="evidence" value="ECO:0007669"/>
    <property type="project" value="InterPro"/>
</dbReference>
<dbReference type="Gene3D" id="6.10.340.10">
    <property type="match status" value="1"/>
</dbReference>
<feature type="domain" description="Histidine kinase" evidence="9">
    <location>
        <begin position="501"/>
        <end position="732"/>
    </location>
</feature>
<comment type="subcellular location">
    <subcellularLocation>
        <location evidence="2">Membrane</location>
    </subcellularLocation>
</comment>
<dbReference type="SUPFAM" id="SSF55874">
    <property type="entry name" value="ATPase domain of HSP90 chaperone/DNA topoisomerase II/histidine kinase"/>
    <property type="match status" value="1"/>
</dbReference>
<dbReference type="InterPro" id="IPR005467">
    <property type="entry name" value="His_kinase_dom"/>
</dbReference>
<dbReference type="PANTHER" id="PTHR43065">
    <property type="entry name" value="SENSOR HISTIDINE KINASE"/>
    <property type="match status" value="1"/>
</dbReference>
<comment type="catalytic activity">
    <reaction evidence="1">
        <text>ATP + protein L-histidine = ADP + protein N-phospho-L-histidine.</text>
        <dbReference type="EC" id="2.7.13.3"/>
    </reaction>
</comment>
<dbReference type="InterPro" id="IPR004358">
    <property type="entry name" value="Sig_transdc_His_kin-like_C"/>
</dbReference>
<dbReference type="Gene3D" id="1.10.287.130">
    <property type="match status" value="1"/>
</dbReference>
<feature type="transmembrane region" description="Helical" evidence="8">
    <location>
        <begin position="20"/>
        <end position="42"/>
    </location>
</feature>
<evidence type="ECO:0000256" key="6">
    <source>
        <dbReference type="ARBA" id="ARBA00022777"/>
    </source>
</evidence>
<dbReference type="PROSITE" id="PS50885">
    <property type="entry name" value="HAMP"/>
    <property type="match status" value="1"/>
</dbReference>
<keyword evidence="6" id="KW-0418">Kinase</keyword>
<dbReference type="Proteomes" id="UP000189670">
    <property type="component" value="Unassembled WGS sequence"/>
</dbReference>
<dbReference type="PANTHER" id="PTHR43065:SF47">
    <property type="match status" value="1"/>
</dbReference>
<reference evidence="12" key="1">
    <citation type="submission" date="2012-11" db="EMBL/GenBank/DDBJ databases">
        <authorList>
            <person name="Lucero-Rivera Y.E."/>
            <person name="Tovar-Ramirez D."/>
        </authorList>
    </citation>
    <scope>NUCLEOTIDE SEQUENCE [LARGE SCALE GENOMIC DNA]</scope>
    <source>
        <strain evidence="12">Araruama</strain>
    </source>
</reference>
<dbReference type="AlphaFoldDB" id="A0A1V1PDK5"/>
<evidence type="ECO:0000259" key="9">
    <source>
        <dbReference type="PROSITE" id="PS50109"/>
    </source>
</evidence>
<comment type="caution">
    <text evidence="11">The sequence shown here is derived from an EMBL/GenBank/DDBJ whole genome shotgun (WGS) entry which is preliminary data.</text>
</comment>
<feature type="transmembrane region" description="Helical" evidence="8">
    <location>
        <begin position="174"/>
        <end position="197"/>
    </location>
</feature>
<dbReference type="EC" id="2.7.13.3" evidence="3"/>
<dbReference type="InterPro" id="IPR003661">
    <property type="entry name" value="HisK_dim/P_dom"/>
</dbReference>
<sequence>MNNNQTVPLKQSIVTHLLKVTFTIYFLVTLTVTLIHMGVEYYHTKKDVMKELAILQKTFAPGLEDAIWTLDLERLDSILNGMLEHPVIIGVKAIDEEDKGLFGAAGTFMGADGQYIQRDTEGDYEPLDTHQNIFASLFWHGFDLSHINDRHRRIRLGRVIIYSSNSVVLGKVKLGYFFLIVNAIIKTIALWVLFLWVGRLYLGQPLSRFISAIKQINWKNMAEYRIQVNSSGENEIQMLEDAFNTMITKLHLTMNEFKRAEEEVHALNEQLEQRVIERTAKLTEANSRLKIEESRAKKLLTMNQMLKEPISELVRYALESSVQHSDSEMGFIVFFDSNETIDRVHVWSRTDGYIDCEIHSQLVFPNIHSQEFQDTVENRSNRIDNDVQDIMYTSIKSGNAIPVVRQLIVPLIQESSLILIAGVANKTEDYTYYDAYQLTLLMQGLVTIMQKKYADECILEINKDLEEKTRELKASLALIKKTQNQLVESEKMASLGELVAGVAHEINTPIGLAVTESSFMEYKTTELLKKYKAGSMKRSDLEKYISTVSEASVGILKNLNRAANLIQNFKQVAVDQSNEQKRQINVNQYLHEILVSLRPKYKRTGHKISINCPKDIDIVTYPGAFYQVISNLIMNSLIHAFENIEKGEMIFNVSIQTPNILIDYRDNGKGIEQKILTKVFDPFFTTKRGKGGTGLGLHIVYNLVVQNLKGKITCNSEPDKGCQFLITVPMSL</sequence>
<feature type="coiled-coil region" evidence="7">
    <location>
        <begin position="250"/>
        <end position="288"/>
    </location>
</feature>
<organism evidence="11 12">
    <name type="scientific">Candidatus Magnetoglobus multicellularis str. Araruama</name>
    <dbReference type="NCBI Taxonomy" id="890399"/>
    <lineage>
        <taxon>Bacteria</taxon>
        <taxon>Pseudomonadati</taxon>
        <taxon>Thermodesulfobacteriota</taxon>
        <taxon>Desulfobacteria</taxon>
        <taxon>Desulfobacterales</taxon>
        <taxon>Desulfobacteraceae</taxon>
        <taxon>Candidatus Magnetoglobus</taxon>
    </lineage>
</organism>
<evidence type="ECO:0000313" key="12">
    <source>
        <dbReference type="Proteomes" id="UP000189670"/>
    </source>
</evidence>
<dbReference type="SMART" id="SM00387">
    <property type="entry name" value="HATPase_c"/>
    <property type="match status" value="1"/>
</dbReference>
<keyword evidence="8" id="KW-1133">Transmembrane helix</keyword>
<evidence type="ECO:0000259" key="10">
    <source>
        <dbReference type="PROSITE" id="PS50885"/>
    </source>
</evidence>
<dbReference type="InterPro" id="IPR003594">
    <property type="entry name" value="HATPase_dom"/>
</dbReference>
<keyword evidence="8" id="KW-0472">Membrane</keyword>
<proteinExistence type="predicted"/>
<dbReference type="Pfam" id="PF13185">
    <property type="entry name" value="GAF_2"/>
    <property type="match status" value="1"/>
</dbReference>
<name>A0A1V1PDK5_9BACT</name>
<keyword evidence="7" id="KW-0175">Coiled coil</keyword>
<dbReference type="CDD" id="cd00082">
    <property type="entry name" value="HisKA"/>
    <property type="match status" value="1"/>
</dbReference>
<evidence type="ECO:0000256" key="8">
    <source>
        <dbReference type="SAM" id="Phobius"/>
    </source>
</evidence>
<evidence type="ECO:0000256" key="5">
    <source>
        <dbReference type="ARBA" id="ARBA00022679"/>
    </source>
</evidence>
<feature type="domain" description="HAMP" evidence="10">
    <location>
        <begin position="200"/>
        <end position="255"/>
    </location>
</feature>
<dbReference type="PROSITE" id="PS50109">
    <property type="entry name" value="HIS_KIN"/>
    <property type="match status" value="1"/>
</dbReference>
<dbReference type="InterPro" id="IPR003660">
    <property type="entry name" value="HAMP_dom"/>
</dbReference>
<evidence type="ECO:0000256" key="1">
    <source>
        <dbReference type="ARBA" id="ARBA00000085"/>
    </source>
</evidence>
<dbReference type="Pfam" id="PF02518">
    <property type="entry name" value="HATPase_c"/>
    <property type="match status" value="1"/>
</dbReference>
<evidence type="ECO:0000313" key="11">
    <source>
        <dbReference type="EMBL" id="ETR72755.1"/>
    </source>
</evidence>
<evidence type="ECO:0000256" key="2">
    <source>
        <dbReference type="ARBA" id="ARBA00004370"/>
    </source>
</evidence>
<keyword evidence="8" id="KW-0812">Transmembrane</keyword>
<keyword evidence="4" id="KW-0597">Phosphoprotein</keyword>
<gene>
    <name evidence="11" type="ORF">OMM_01472</name>
</gene>
<dbReference type="EMBL" id="ATBP01000116">
    <property type="protein sequence ID" value="ETR72755.1"/>
    <property type="molecule type" value="Genomic_DNA"/>
</dbReference>
<accession>A0A1V1PDK5</accession>
<keyword evidence="5" id="KW-0808">Transferase</keyword>
<evidence type="ECO:0000256" key="3">
    <source>
        <dbReference type="ARBA" id="ARBA00012438"/>
    </source>
</evidence>
<dbReference type="InterPro" id="IPR003018">
    <property type="entry name" value="GAF"/>
</dbReference>
<protein>
    <recommendedName>
        <fullName evidence="3">histidine kinase</fullName>
        <ecNumber evidence="3">2.7.13.3</ecNumber>
    </recommendedName>
</protein>
<dbReference type="GO" id="GO:0016020">
    <property type="term" value="C:membrane"/>
    <property type="evidence" value="ECO:0007669"/>
    <property type="project" value="UniProtKB-SubCell"/>
</dbReference>
<evidence type="ECO:0000256" key="4">
    <source>
        <dbReference type="ARBA" id="ARBA00022553"/>
    </source>
</evidence>